<dbReference type="EMBL" id="JAGEUA010000006">
    <property type="protein sequence ID" value="KAL0973670.1"/>
    <property type="molecule type" value="Genomic_DNA"/>
</dbReference>
<keyword evidence="2" id="KW-1185">Reference proteome</keyword>
<comment type="caution">
    <text evidence="1">The sequence shown here is derived from an EMBL/GenBank/DDBJ whole genome shotgun (WGS) entry which is preliminary data.</text>
</comment>
<protein>
    <recommendedName>
        <fullName evidence="3">CCHC-type domain-containing protein</fullName>
    </recommendedName>
</protein>
<sequence>MVPGSAGKVRGVVTGVPEDISMEEFVEVVSGGDVVGARRLGSRALGLDKVSPTVLLEFGGPLPRRVYSGCLSFYVREYVPSPLRCFNCQRMGHVAAVCRGQGRCGRCGGAHEYGKCGVGAVVRCCNCGGGHSAAFGGCVVQQKAAEAQRVKLVDGVTYAEAVRRVGGLGVGVQVAQERAVGPVLEEGECERRVVLSEKCKHECVVGKDTLVVGRVEFLAFLCSVVNVCSQVKGRNARIDVVVGAARDFMGVIDVTGEMVHELMKGKGTGEGR</sequence>
<name>A0ABD0WKA4_UMBPY</name>
<dbReference type="Proteomes" id="UP001557470">
    <property type="component" value="Unassembled WGS sequence"/>
</dbReference>
<evidence type="ECO:0000313" key="1">
    <source>
        <dbReference type="EMBL" id="KAL0973670.1"/>
    </source>
</evidence>
<proteinExistence type="predicted"/>
<evidence type="ECO:0008006" key="3">
    <source>
        <dbReference type="Google" id="ProtNLM"/>
    </source>
</evidence>
<dbReference type="AlphaFoldDB" id="A0ABD0WKA4"/>
<reference evidence="1 2" key="1">
    <citation type="submission" date="2024-06" db="EMBL/GenBank/DDBJ databases">
        <authorList>
            <person name="Pan Q."/>
            <person name="Wen M."/>
            <person name="Jouanno E."/>
            <person name="Zahm M."/>
            <person name="Klopp C."/>
            <person name="Cabau C."/>
            <person name="Louis A."/>
            <person name="Berthelot C."/>
            <person name="Parey E."/>
            <person name="Roest Crollius H."/>
            <person name="Montfort J."/>
            <person name="Robinson-Rechavi M."/>
            <person name="Bouchez O."/>
            <person name="Lampietro C."/>
            <person name="Lopez Roques C."/>
            <person name="Donnadieu C."/>
            <person name="Postlethwait J."/>
            <person name="Bobe J."/>
            <person name="Verreycken H."/>
            <person name="Guiguen Y."/>
        </authorList>
    </citation>
    <scope>NUCLEOTIDE SEQUENCE [LARGE SCALE GENOMIC DNA]</scope>
    <source>
        <strain evidence="1">Up_M1</strain>
        <tissue evidence="1">Testis</tissue>
    </source>
</reference>
<accession>A0ABD0WKA4</accession>
<evidence type="ECO:0000313" key="2">
    <source>
        <dbReference type="Proteomes" id="UP001557470"/>
    </source>
</evidence>
<organism evidence="1 2">
    <name type="scientific">Umbra pygmaea</name>
    <name type="common">Eastern mudminnow</name>
    <dbReference type="NCBI Taxonomy" id="75934"/>
    <lineage>
        <taxon>Eukaryota</taxon>
        <taxon>Metazoa</taxon>
        <taxon>Chordata</taxon>
        <taxon>Craniata</taxon>
        <taxon>Vertebrata</taxon>
        <taxon>Euteleostomi</taxon>
        <taxon>Actinopterygii</taxon>
        <taxon>Neopterygii</taxon>
        <taxon>Teleostei</taxon>
        <taxon>Protacanthopterygii</taxon>
        <taxon>Esociformes</taxon>
        <taxon>Umbridae</taxon>
        <taxon>Umbra</taxon>
    </lineage>
</organism>
<gene>
    <name evidence="1" type="ORF">UPYG_G00209270</name>
</gene>